<dbReference type="AlphaFoldDB" id="C0CMF5"/>
<protein>
    <submittedName>
        <fullName evidence="2">Uncharacterized protein</fullName>
    </submittedName>
</protein>
<dbReference type="PATRIC" id="fig|476272.21.peg.1468"/>
<evidence type="ECO:0000313" key="2">
    <source>
        <dbReference type="EMBL" id="EEG49049.1"/>
    </source>
</evidence>
<reference evidence="2 3" key="2">
    <citation type="submission" date="2009-02" db="EMBL/GenBank/DDBJ databases">
        <title>Draft genome sequence of Blautia hydrogenotrophica DSM 10507 (Ruminococcus hydrogenotrophicus DSM 10507).</title>
        <authorList>
            <person name="Sudarsanam P."/>
            <person name="Ley R."/>
            <person name="Guruge J."/>
            <person name="Turnbaugh P.J."/>
            <person name="Mahowald M."/>
            <person name="Liep D."/>
            <person name="Gordon J."/>
        </authorList>
    </citation>
    <scope>NUCLEOTIDE SEQUENCE [LARGE SCALE GENOMIC DNA]</scope>
    <source>
        <strain evidence="3">DSM 10507 / JCM 14656 / S5a33</strain>
    </source>
</reference>
<comment type="caution">
    <text evidence="2">The sequence shown here is derived from an EMBL/GenBank/DDBJ whole genome shotgun (WGS) entry which is preliminary data.</text>
</comment>
<reference evidence="2 3" key="1">
    <citation type="submission" date="2009-01" db="EMBL/GenBank/DDBJ databases">
        <authorList>
            <person name="Fulton L."/>
            <person name="Clifton S."/>
            <person name="Fulton B."/>
            <person name="Xu J."/>
            <person name="Minx P."/>
            <person name="Pepin K.H."/>
            <person name="Johnson M."/>
            <person name="Bhonagiri V."/>
            <person name="Nash W.E."/>
            <person name="Mardis E.R."/>
            <person name="Wilson R.K."/>
        </authorList>
    </citation>
    <scope>NUCLEOTIDE SEQUENCE [LARGE SCALE GENOMIC DNA]</scope>
    <source>
        <strain evidence="3">DSM 10507 / JCM 14656 / S5a33</strain>
    </source>
</reference>
<evidence type="ECO:0000313" key="3">
    <source>
        <dbReference type="Proteomes" id="UP000003100"/>
    </source>
</evidence>
<gene>
    <name evidence="2" type="ORF">RUMHYD_02038</name>
</gene>
<organism evidence="2 3">
    <name type="scientific">Blautia hydrogenotrophica (strain DSM 10507 / JCM 14656 / S5a33)</name>
    <name type="common">Ruminococcus hydrogenotrophicus</name>
    <dbReference type="NCBI Taxonomy" id="476272"/>
    <lineage>
        <taxon>Bacteria</taxon>
        <taxon>Bacillati</taxon>
        <taxon>Bacillota</taxon>
        <taxon>Clostridia</taxon>
        <taxon>Lachnospirales</taxon>
        <taxon>Lachnospiraceae</taxon>
        <taxon>Blautia</taxon>
    </lineage>
</organism>
<accession>C0CMF5</accession>
<dbReference type="HOGENOM" id="CLU_3165184_0_0_9"/>
<name>C0CMF5_BLAHS</name>
<evidence type="ECO:0000256" key="1">
    <source>
        <dbReference type="SAM" id="MobiDB-lite"/>
    </source>
</evidence>
<feature type="region of interest" description="Disordered" evidence="1">
    <location>
        <begin position="1"/>
        <end position="23"/>
    </location>
</feature>
<proteinExistence type="predicted"/>
<dbReference type="Proteomes" id="UP000003100">
    <property type="component" value="Unassembled WGS sequence"/>
</dbReference>
<dbReference type="EMBL" id="ACBZ01000106">
    <property type="protein sequence ID" value="EEG49049.1"/>
    <property type="molecule type" value="Genomic_DNA"/>
</dbReference>
<keyword evidence="3" id="KW-1185">Reference proteome</keyword>
<sequence length="47" mass="5459">MSKRNRQPDTVPRGVTLHLQRDPEDCRRQTERIAVCVHAFMTVKPKG</sequence>